<dbReference type="EMBL" id="PGOL01000006">
    <property type="protein sequence ID" value="PKI79395.1"/>
    <property type="molecule type" value="Genomic_DNA"/>
</dbReference>
<evidence type="ECO:0000313" key="3">
    <source>
        <dbReference type="Proteomes" id="UP000233551"/>
    </source>
</evidence>
<reference evidence="2 3" key="1">
    <citation type="submission" date="2017-11" db="EMBL/GenBank/DDBJ databases">
        <title>De-novo sequencing of pomegranate (Punica granatum L.) genome.</title>
        <authorList>
            <person name="Akparov Z."/>
            <person name="Amiraslanov A."/>
            <person name="Hajiyeva S."/>
            <person name="Abbasov M."/>
            <person name="Kaur K."/>
            <person name="Hamwieh A."/>
            <person name="Solovyev V."/>
            <person name="Salamov A."/>
            <person name="Braich B."/>
            <person name="Kosarev P."/>
            <person name="Mahmoud A."/>
            <person name="Hajiyev E."/>
            <person name="Babayeva S."/>
            <person name="Izzatullayeva V."/>
            <person name="Mammadov A."/>
            <person name="Mammadov A."/>
            <person name="Sharifova S."/>
            <person name="Ojaghi J."/>
            <person name="Eynullazada K."/>
            <person name="Bayramov B."/>
            <person name="Abdulazimova A."/>
            <person name="Shahmuradov I."/>
        </authorList>
    </citation>
    <scope>NUCLEOTIDE SEQUENCE [LARGE SCALE GENOMIC DNA]</scope>
    <source>
        <strain evidence="3">cv. AG2017</strain>
        <tissue evidence="2">Leaf</tissue>
    </source>
</reference>
<name>A0A2I0LFE5_PUNGR</name>
<dbReference type="Proteomes" id="UP000233551">
    <property type="component" value="Unassembled WGS sequence"/>
</dbReference>
<proteinExistence type="predicted"/>
<evidence type="ECO:0000256" key="1">
    <source>
        <dbReference type="SAM" id="MobiDB-lite"/>
    </source>
</evidence>
<keyword evidence="3" id="KW-1185">Reference proteome</keyword>
<dbReference type="AlphaFoldDB" id="A0A2I0LFE5"/>
<feature type="non-terminal residue" evidence="2">
    <location>
        <position position="1"/>
    </location>
</feature>
<organism evidence="2 3">
    <name type="scientific">Punica granatum</name>
    <name type="common">Pomegranate</name>
    <dbReference type="NCBI Taxonomy" id="22663"/>
    <lineage>
        <taxon>Eukaryota</taxon>
        <taxon>Viridiplantae</taxon>
        <taxon>Streptophyta</taxon>
        <taxon>Embryophyta</taxon>
        <taxon>Tracheophyta</taxon>
        <taxon>Spermatophyta</taxon>
        <taxon>Magnoliopsida</taxon>
        <taxon>eudicotyledons</taxon>
        <taxon>Gunneridae</taxon>
        <taxon>Pentapetalae</taxon>
        <taxon>rosids</taxon>
        <taxon>malvids</taxon>
        <taxon>Myrtales</taxon>
        <taxon>Lythraceae</taxon>
        <taxon>Punica</taxon>
    </lineage>
</organism>
<feature type="region of interest" description="Disordered" evidence="1">
    <location>
        <begin position="30"/>
        <end position="50"/>
    </location>
</feature>
<protein>
    <submittedName>
        <fullName evidence="2">Uncharacterized protein</fullName>
    </submittedName>
</protein>
<comment type="caution">
    <text evidence="2">The sequence shown here is derived from an EMBL/GenBank/DDBJ whole genome shotgun (WGS) entry which is preliminary data.</text>
</comment>
<accession>A0A2I0LFE5</accession>
<sequence length="91" mass="10104">CEGRGAAAASGSVVSTRQLNVHWDATAGWAREEPQQLAGEKEENETEQDGGRYLRRWALSWPTVVIEKTLATQLIKALVEDGDEDLLFVDY</sequence>
<evidence type="ECO:0000313" key="2">
    <source>
        <dbReference type="EMBL" id="PKI79395.1"/>
    </source>
</evidence>
<gene>
    <name evidence="2" type="ORF">CRG98_000210</name>
</gene>